<accession>V9W0Z8</accession>
<dbReference type="AlphaFoldDB" id="V9W0Z8"/>
<organism evidence="1 2">
    <name type="scientific">Leisingera methylohalidivorans DSM 14336</name>
    <dbReference type="NCBI Taxonomy" id="999552"/>
    <lineage>
        <taxon>Bacteria</taxon>
        <taxon>Pseudomonadati</taxon>
        <taxon>Pseudomonadota</taxon>
        <taxon>Alphaproteobacteria</taxon>
        <taxon>Rhodobacterales</taxon>
        <taxon>Roseobacteraceae</taxon>
        <taxon>Leisingera</taxon>
    </lineage>
</organism>
<name>V9W0Z8_9RHOB</name>
<gene>
    <name evidence="1" type="ORF">METH_20980</name>
</gene>
<evidence type="ECO:0000313" key="1">
    <source>
        <dbReference type="EMBL" id="AHD03320.1"/>
    </source>
</evidence>
<dbReference type="KEGG" id="lmd:METH_20980"/>
<dbReference type="HOGENOM" id="CLU_2450957_0_0_5"/>
<dbReference type="Proteomes" id="UP000018780">
    <property type="component" value="Chromosome"/>
</dbReference>
<dbReference type="PATRIC" id="fig|999552.6.peg.4152"/>
<evidence type="ECO:0000313" key="2">
    <source>
        <dbReference type="Proteomes" id="UP000018780"/>
    </source>
</evidence>
<reference evidence="1 2" key="1">
    <citation type="submission" date="2013-09" db="EMBL/GenBank/DDBJ databases">
        <authorList>
            <consortium name="DOE Joint Genome Institute"/>
            <person name="Klenk H.-P."/>
            <person name="Huntemann M."/>
            <person name="Han J."/>
            <person name="Chen A."/>
            <person name="Kyrpides N."/>
            <person name="Mavromatis K."/>
            <person name="Markowitz V."/>
            <person name="Palaniappan K."/>
            <person name="Ivanova N."/>
            <person name="Schaumberg A."/>
            <person name="Pati A."/>
            <person name="Liolios K."/>
            <person name="Nordberg H.P."/>
            <person name="Cantor M.N."/>
            <person name="Hua S.X."/>
            <person name="Woyke T."/>
        </authorList>
    </citation>
    <scope>NUCLEOTIDE SEQUENCE [LARGE SCALE GENOMIC DNA]</scope>
    <source>
        <strain evidence="1 2">DSM 14336</strain>
    </source>
</reference>
<proteinExistence type="predicted"/>
<sequence>MRRLVINGHTPATKMKTPRTNAELFSSTSENIDAFHRKSLTPRTLAKDLGRSWKGVSAEVRARAIEPFSPDGADFGNLYLREKVLSPKS</sequence>
<protein>
    <submittedName>
        <fullName evidence="1">Uncharacterized protein</fullName>
    </submittedName>
</protein>
<keyword evidence="2" id="KW-1185">Reference proteome</keyword>
<dbReference type="EMBL" id="CP006773">
    <property type="protein sequence ID" value="AHD03320.1"/>
    <property type="molecule type" value="Genomic_DNA"/>
</dbReference>